<protein>
    <submittedName>
        <fullName evidence="2">Acetyltransferase</fullName>
        <ecNumber evidence="2">2.3.1.57</ecNumber>
    </submittedName>
</protein>
<dbReference type="Pfam" id="PF00583">
    <property type="entry name" value="Acetyltransf_1"/>
    <property type="match status" value="1"/>
</dbReference>
<keyword evidence="2" id="KW-0012">Acyltransferase</keyword>
<organism evidence="2 3">
    <name type="scientific">Streptococcus acidominimus</name>
    <dbReference type="NCBI Taxonomy" id="1326"/>
    <lineage>
        <taxon>Bacteria</taxon>
        <taxon>Bacillati</taxon>
        <taxon>Bacillota</taxon>
        <taxon>Bacilli</taxon>
        <taxon>Lactobacillales</taxon>
        <taxon>Streptococcaceae</taxon>
        <taxon>Streptococcus</taxon>
    </lineage>
</organism>
<dbReference type="KEGG" id="saco:SAME_00207"/>
<dbReference type="PROSITE" id="PS51186">
    <property type="entry name" value="GNAT"/>
    <property type="match status" value="1"/>
</dbReference>
<sequence>MSEAYLVLKEQTEAQVFPFGIYDSNTLIGFMMMGYGKCWQDAPDIADQNYTLWRLMIDKNYQQKGYGRQAVELAIQFVKQLPCGPANYFWLSYETENQAAQSLYSSCGFYETGELDHDELIAVLDLEN</sequence>
<feature type="domain" description="N-acetyltransferase" evidence="1">
    <location>
        <begin position="1"/>
        <end position="128"/>
    </location>
</feature>
<dbReference type="CDD" id="cd04301">
    <property type="entry name" value="NAT_SF"/>
    <property type="match status" value="1"/>
</dbReference>
<dbReference type="AlphaFoldDB" id="A0A239WFK4"/>
<dbReference type="RefSeq" id="WP_231909822.1">
    <property type="nucleotide sequence ID" value="NZ_LT906454.1"/>
</dbReference>
<dbReference type="EC" id="2.3.1.57" evidence="2"/>
<dbReference type="GO" id="GO:0004145">
    <property type="term" value="F:diamine N-acetyltransferase activity"/>
    <property type="evidence" value="ECO:0007669"/>
    <property type="project" value="UniProtKB-EC"/>
</dbReference>
<dbReference type="InterPro" id="IPR000182">
    <property type="entry name" value="GNAT_dom"/>
</dbReference>
<evidence type="ECO:0000313" key="3">
    <source>
        <dbReference type="Proteomes" id="UP000215144"/>
    </source>
</evidence>
<evidence type="ECO:0000313" key="2">
    <source>
        <dbReference type="EMBL" id="SNV32886.1"/>
    </source>
</evidence>
<accession>A0A239WFK4</accession>
<keyword evidence="2" id="KW-0808">Transferase</keyword>
<dbReference type="SUPFAM" id="SSF55729">
    <property type="entry name" value="Acyl-CoA N-acyltransferases (Nat)"/>
    <property type="match status" value="1"/>
</dbReference>
<reference evidence="2 3" key="1">
    <citation type="submission" date="2017-06" db="EMBL/GenBank/DDBJ databases">
        <authorList>
            <consortium name="Pathogen Informatics"/>
        </authorList>
    </citation>
    <scope>NUCLEOTIDE SEQUENCE [LARGE SCALE GENOMIC DNA]</scope>
    <source>
        <strain evidence="2 3">NCTC11291</strain>
    </source>
</reference>
<dbReference type="InterPro" id="IPR016181">
    <property type="entry name" value="Acyl_CoA_acyltransferase"/>
</dbReference>
<dbReference type="Proteomes" id="UP000215144">
    <property type="component" value="Chromosome 1"/>
</dbReference>
<evidence type="ECO:0000259" key="1">
    <source>
        <dbReference type="PROSITE" id="PS51186"/>
    </source>
</evidence>
<gene>
    <name evidence="2" type="primary">bltD</name>
    <name evidence="2" type="ORF">SAMEA4504048_00207</name>
</gene>
<proteinExistence type="predicted"/>
<name>A0A239WFK4_STRAI</name>
<dbReference type="Gene3D" id="3.40.630.30">
    <property type="match status" value="1"/>
</dbReference>
<dbReference type="EMBL" id="LT906454">
    <property type="protein sequence ID" value="SNV32886.1"/>
    <property type="molecule type" value="Genomic_DNA"/>
</dbReference>